<organism evidence="2 3">
    <name type="scientific">Draconibacterium aestuarii</name>
    <dbReference type="NCBI Taxonomy" id="2998507"/>
    <lineage>
        <taxon>Bacteria</taxon>
        <taxon>Pseudomonadati</taxon>
        <taxon>Bacteroidota</taxon>
        <taxon>Bacteroidia</taxon>
        <taxon>Marinilabiliales</taxon>
        <taxon>Prolixibacteraceae</taxon>
        <taxon>Draconibacterium</taxon>
    </lineage>
</organism>
<name>A0A9X3F638_9BACT</name>
<dbReference type="EMBL" id="JAPOHD010000027">
    <property type="protein sequence ID" value="MCY1721269.1"/>
    <property type="molecule type" value="Genomic_DNA"/>
</dbReference>
<feature type="domain" description="SCP2" evidence="1">
    <location>
        <begin position="161"/>
        <end position="246"/>
    </location>
</feature>
<proteinExistence type="predicted"/>
<protein>
    <submittedName>
        <fullName evidence="2">SCP2 sterol-binding domain-containing protein</fullName>
    </submittedName>
</protein>
<dbReference type="InterPro" id="IPR003033">
    <property type="entry name" value="SCP2_sterol-bd_dom"/>
</dbReference>
<dbReference type="AlphaFoldDB" id="A0A9X3F638"/>
<sequence length="253" mass="28360">MVYERIKAGINLYAVLKNLEDLVELDQHCKKLLAGKNLSIQFTVKNGPAAWIRFENETCHVGQGKMKRPGVKLWFTSPAHLNKMFDGKANPIPLKGLTKLGFLKNEFSEITSKLEYYLKSEEVKTPSEEYIKINTRFTLTVAAFALSEIGRYDRKAAISASQIQDGKIQLKVLPEGPSVYLTIEKSSISAFKGIAEKPDAVMEMKDYQTANDFLNGKSNPFKAIACGEVMIKGQTPMLDNLSHILDRVPHYIS</sequence>
<reference evidence="2" key="1">
    <citation type="submission" date="2022-11" db="EMBL/GenBank/DDBJ databases">
        <title>Marilongibacter aestuarii gen. nov., sp. nov., isolated from tidal flat sediment.</title>
        <authorList>
            <person name="Jiayan W."/>
        </authorList>
    </citation>
    <scope>NUCLEOTIDE SEQUENCE</scope>
    <source>
        <strain evidence="2">Z1-6</strain>
    </source>
</reference>
<evidence type="ECO:0000313" key="3">
    <source>
        <dbReference type="Proteomes" id="UP001145087"/>
    </source>
</evidence>
<dbReference type="InterPro" id="IPR036527">
    <property type="entry name" value="SCP2_sterol-bd_dom_sf"/>
</dbReference>
<evidence type="ECO:0000259" key="1">
    <source>
        <dbReference type="Pfam" id="PF02036"/>
    </source>
</evidence>
<accession>A0A9X3F638</accession>
<evidence type="ECO:0000313" key="2">
    <source>
        <dbReference type="EMBL" id="MCY1721269.1"/>
    </source>
</evidence>
<gene>
    <name evidence="2" type="ORF">OU798_13000</name>
</gene>
<dbReference type="Gene3D" id="3.30.1050.10">
    <property type="entry name" value="SCP2 sterol-binding domain"/>
    <property type="match status" value="2"/>
</dbReference>
<dbReference type="Pfam" id="PF02036">
    <property type="entry name" value="SCP2"/>
    <property type="match status" value="1"/>
</dbReference>
<dbReference type="SUPFAM" id="SSF55718">
    <property type="entry name" value="SCP-like"/>
    <property type="match status" value="2"/>
</dbReference>
<dbReference type="Proteomes" id="UP001145087">
    <property type="component" value="Unassembled WGS sequence"/>
</dbReference>
<dbReference type="RefSeq" id="WP_343333600.1">
    <property type="nucleotide sequence ID" value="NZ_JAPOHD010000027.1"/>
</dbReference>
<keyword evidence="3" id="KW-1185">Reference proteome</keyword>
<comment type="caution">
    <text evidence="2">The sequence shown here is derived from an EMBL/GenBank/DDBJ whole genome shotgun (WGS) entry which is preliminary data.</text>
</comment>